<comment type="cofactor">
    <cofactor evidence="8">
        <name>heme</name>
        <dbReference type="ChEBI" id="CHEBI:30413"/>
    </cofactor>
    <text evidence="8">Binds 2 heme groups.</text>
</comment>
<comment type="PTM">
    <text evidence="8">Binds 2 heme groups per subunit.</text>
</comment>
<keyword evidence="5" id="KW-0574">Periplasm</keyword>
<name>A0A5J4FYE2_9FLAO</name>
<dbReference type="GO" id="GO:0004130">
    <property type="term" value="F:cytochrome-c peroxidase activity"/>
    <property type="evidence" value="ECO:0007669"/>
    <property type="project" value="TreeGrafter"/>
</dbReference>
<dbReference type="PANTHER" id="PTHR30600:SF10">
    <property type="entry name" value="BLL6722 PROTEIN"/>
    <property type="match status" value="1"/>
</dbReference>
<dbReference type="RefSeq" id="WP_151892637.1">
    <property type="nucleotide sequence ID" value="NZ_BKCF01000001.1"/>
</dbReference>
<dbReference type="InterPro" id="IPR026259">
    <property type="entry name" value="MauG/Cytc_peroxidase"/>
</dbReference>
<evidence type="ECO:0000256" key="6">
    <source>
        <dbReference type="ARBA" id="ARBA00023002"/>
    </source>
</evidence>
<evidence type="ECO:0000256" key="1">
    <source>
        <dbReference type="ARBA" id="ARBA00004418"/>
    </source>
</evidence>
<keyword evidence="11" id="KW-0575">Peroxidase</keyword>
<comment type="subcellular location">
    <subcellularLocation>
        <location evidence="1">Periplasm</location>
    </subcellularLocation>
</comment>
<dbReference type="GO" id="GO:0042597">
    <property type="term" value="C:periplasmic space"/>
    <property type="evidence" value="ECO:0007669"/>
    <property type="project" value="UniProtKB-SubCell"/>
</dbReference>
<evidence type="ECO:0000256" key="2">
    <source>
        <dbReference type="ARBA" id="ARBA00022617"/>
    </source>
</evidence>
<evidence type="ECO:0000256" key="7">
    <source>
        <dbReference type="ARBA" id="ARBA00023004"/>
    </source>
</evidence>
<feature type="binding site" description="covalent" evidence="8">
    <location>
        <position position="230"/>
    </location>
    <ligand>
        <name>heme c</name>
        <dbReference type="ChEBI" id="CHEBI:61717"/>
        <label>2</label>
    </ligand>
</feature>
<dbReference type="Pfam" id="PF03150">
    <property type="entry name" value="CCP_MauG"/>
    <property type="match status" value="1"/>
</dbReference>
<keyword evidence="6" id="KW-0560">Oxidoreductase</keyword>
<dbReference type="PROSITE" id="PS51007">
    <property type="entry name" value="CYTC"/>
    <property type="match status" value="1"/>
</dbReference>
<keyword evidence="2 8" id="KW-0349">Heme</keyword>
<evidence type="ECO:0000256" key="4">
    <source>
        <dbReference type="ARBA" id="ARBA00022729"/>
    </source>
</evidence>
<dbReference type="Gene3D" id="1.10.760.10">
    <property type="entry name" value="Cytochrome c-like domain"/>
    <property type="match status" value="2"/>
</dbReference>
<evidence type="ECO:0000256" key="8">
    <source>
        <dbReference type="PIRSR" id="PIRSR000294-1"/>
    </source>
</evidence>
<evidence type="ECO:0000256" key="5">
    <source>
        <dbReference type="ARBA" id="ARBA00022764"/>
    </source>
</evidence>
<evidence type="ECO:0000259" key="10">
    <source>
        <dbReference type="PROSITE" id="PS51007"/>
    </source>
</evidence>
<gene>
    <name evidence="11" type="ORF">ULMS_01990</name>
</gene>
<feature type="binding site" description="axial binding residue" evidence="9">
    <location>
        <position position="83"/>
    </location>
    <ligand>
        <name>heme c</name>
        <dbReference type="ChEBI" id="CHEBI:61717"/>
        <label>1</label>
    </ligand>
    <ligandPart>
        <name>Fe</name>
        <dbReference type="ChEBI" id="CHEBI:18248"/>
    </ligandPart>
</feature>
<keyword evidence="4" id="KW-0732">Signal</keyword>
<dbReference type="OrthoDB" id="9805202at2"/>
<sequence>MFKKGILIILIFTFFSSCNDDEQESYIPTPLAFEAPVLFQQLLPNPSFPADNPQTVEGVSLGRKLFFDKNLSADNTLACAGCHAPNQGFSDQRQFSIGIDGIAGFRNSMPLVNLAFNTRNKFNWDGSASSLEEQILEPVINEIEMHNTWPNAVATLQAQSDYPLLFEQAFGTATISKELATKAIAQFIRTIVSGNSKFDKHLRGEASLTPSEANGFAIFLDEDRGDCFHCHGSDSNPIWSDNDFHNNGLDEEFTDRGLGLITGDPAHFGLFKSPSLRNLAYTAPYMHDGRFETLDDVINHYSEGLVFSETIDPLMKSIAQGGVQLTEADKADLKAFLLSLSDPSLANNPNYQNPN</sequence>
<dbReference type="EMBL" id="BKCF01000001">
    <property type="protein sequence ID" value="GEQ84691.1"/>
    <property type="molecule type" value="Genomic_DNA"/>
</dbReference>
<keyword evidence="3 9" id="KW-0479">Metal-binding</keyword>
<keyword evidence="7 9" id="KW-0408">Iron</keyword>
<reference evidence="11 12" key="1">
    <citation type="submission" date="2019-08" db="EMBL/GenBank/DDBJ databases">
        <title>Ulvibacter marinistellae sp. nov., isolated from a starfish, Patiria pectinifera.</title>
        <authorList>
            <person name="Kawano K."/>
            <person name="Ushijima N."/>
            <person name="Kihara M."/>
            <person name="Itoh H."/>
        </authorList>
    </citation>
    <scope>NUCLEOTIDE SEQUENCE [LARGE SCALE GENOMIC DNA]</scope>
    <source>
        <strain evidence="11 12">KK4</strain>
    </source>
</reference>
<organism evidence="11 12">
    <name type="scientific">Patiriisocius marinistellae</name>
    <dbReference type="NCBI Taxonomy" id="2494560"/>
    <lineage>
        <taxon>Bacteria</taxon>
        <taxon>Pseudomonadati</taxon>
        <taxon>Bacteroidota</taxon>
        <taxon>Flavobacteriia</taxon>
        <taxon>Flavobacteriales</taxon>
        <taxon>Flavobacteriaceae</taxon>
        <taxon>Patiriisocius</taxon>
    </lineage>
</organism>
<dbReference type="GO" id="GO:0009055">
    <property type="term" value="F:electron transfer activity"/>
    <property type="evidence" value="ECO:0007669"/>
    <property type="project" value="InterPro"/>
</dbReference>
<evidence type="ECO:0000313" key="11">
    <source>
        <dbReference type="EMBL" id="GEQ84691.1"/>
    </source>
</evidence>
<feature type="domain" description="Cytochrome c" evidence="10">
    <location>
        <begin position="210"/>
        <end position="341"/>
    </location>
</feature>
<evidence type="ECO:0000313" key="12">
    <source>
        <dbReference type="Proteomes" id="UP000326994"/>
    </source>
</evidence>
<comment type="caution">
    <text evidence="11">The sequence shown here is derived from an EMBL/GenBank/DDBJ whole genome shotgun (WGS) entry which is preliminary data.</text>
</comment>
<evidence type="ECO:0000256" key="9">
    <source>
        <dbReference type="PIRSR" id="PIRSR000294-2"/>
    </source>
</evidence>
<dbReference type="PANTHER" id="PTHR30600">
    <property type="entry name" value="CYTOCHROME C PEROXIDASE-RELATED"/>
    <property type="match status" value="1"/>
</dbReference>
<dbReference type="GO" id="GO:0020037">
    <property type="term" value="F:heme binding"/>
    <property type="evidence" value="ECO:0007669"/>
    <property type="project" value="InterPro"/>
</dbReference>
<dbReference type="AlphaFoldDB" id="A0A5J4FYE2"/>
<dbReference type="PIRSF" id="PIRSF000294">
    <property type="entry name" value="Cytochrome-c_peroxidase"/>
    <property type="match status" value="1"/>
</dbReference>
<protein>
    <submittedName>
        <fullName evidence="11">Cytochrome-c peroxidase</fullName>
    </submittedName>
</protein>
<accession>A0A5J4FYE2</accession>
<feature type="binding site" description="covalent" evidence="8">
    <location>
        <position position="82"/>
    </location>
    <ligand>
        <name>heme c</name>
        <dbReference type="ChEBI" id="CHEBI:61717"/>
        <label>1</label>
    </ligand>
</feature>
<dbReference type="PROSITE" id="PS51257">
    <property type="entry name" value="PROKAR_LIPOPROTEIN"/>
    <property type="match status" value="1"/>
</dbReference>
<dbReference type="InterPro" id="IPR009056">
    <property type="entry name" value="Cyt_c-like_dom"/>
</dbReference>
<dbReference type="SUPFAM" id="SSF46626">
    <property type="entry name" value="Cytochrome c"/>
    <property type="match status" value="2"/>
</dbReference>
<dbReference type="InterPro" id="IPR036909">
    <property type="entry name" value="Cyt_c-like_dom_sf"/>
</dbReference>
<proteinExistence type="predicted"/>
<evidence type="ECO:0000256" key="3">
    <source>
        <dbReference type="ARBA" id="ARBA00022723"/>
    </source>
</evidence>
<keyword evidence="12" id="KW-1185">Reference proteome</keyword>
<dbReference type="InterPro" id="IPR004852">
    <property type="entry name" value="Di-haem_cyt_c_peroxidsae"/>
</dbReference>
<feature type="binding site" description="axial binding residue" evidence="9">
    <location>
        <position position="231"/>
    </location>
    <ligand>
        <name>heme c</name>
        <dbReference type="ChEBI" id="CHEBI:61717"/>
        <label>2</label>
    </ligand>
    <ligandPart>
        <name>Fe</name>
        <dbReference type="ChEBI" id="CHEBI:18248"/>
    </ligandPart>
</feature>
<dbReference type="Proteomes" id="UP000326994">
    <property type="component" value="Unassembled WGS sequence"/>
</dbReference>
<dbReference type="GO" id="GO:0046872">
    <property type="term" value="F:metal ion binding"/>
    <property type="evidence" value="ECO:0007669"/>
    <property type="project" value="UniProtKB-KW"/>
</dbReference>
<feature type="binding site" description="covalent" evidence="8">
    <location>
        <position position="227"/>
    </location>
    <ligand>
        <name>heme c</name>
        <dbReference type="ChEBI" id="CHEBI:61717"/>
        <label>2</label>
    </ligand>
</feature>
<feature type="binding site" description="covalent" evidence="8">
    <location>
        <position position="79"/>
    </location>
    <ligand>
        <name>heme c</name>
        <dbReference type="ChEBI" id="CHEBI:61717"/>
        <label>1</label>
    </ligand>
</feature>
<dbReference type="InterPro" id="IPR051395">
    <property type="entry name" value="Cytochrome_c_Peroxidase/MauG"/>
</dbReference>